<evidence type="ECO:0000256" key="3">
    <source>
        <dbReference type="ARBA" id="ARBA00022475"/>
    </source>
</evidence>
<accession>A0A221W736</accession>
<evidence type="ECO:0000256" key="7">
    <source>
        <dbReference type="RuleBase" id="RU363032"/>
    </source>
</evidence>
<dbReference type="PANTHER" id="PTHR43386:SF25">
    <property type="entry name" value="PEPTIDE ABC TRANSPORTER PERMEASE PROTEIN"/>
    <property type="match status" value="1"/>
</dbReference>
<keyword evidence="5 7" id="KW-1133">Transmembrane helix</keyword>
<reference evidence="8 9" key="1">
    <citation type="submission" date="2017-07" db="EMBL/GenBank/DDBJ databases">
        <title>Complete genome sequence of Actinoalloteichus hoggarensis DSM 45943, type strain of Actinoalloteichus hoggarensis.</title>
        <authorList>
            <person name="Ruckert C."/>
            <person name="Nouioui I."/>
            <person name="Willmese J."/>
            <person name="van Wezel G."/>
            <person name="Klenk H.-P."/>
            <person name="Kalinowski J."/>
            <person name="Zotchev S.B."/>
        </authorList>
    </citation>
    <scope>NUCLEOTIDE SEQUENCE [LARGE SCALE GENOMIC DNA]</scope>
    <source>
        <strain evidence="8 9">DSM 45943</strain>
    </source>
</reference>
<evidence type="ECO:0000256" key="1">
    <source>
        <dbReference type="ARBA" id="ARBA00004651"/>
    </source>
</evidence>
<keyword evidence="9" id="KW-1185">Reference proteome</keyword>
<keyword evidence="3" id="KW-1003">Cell membrane</keyword>
<keyword evidence="6 7" id="KW-0472">Membrane</keyword>
<feature type="transmembrane region" description="Helical" evidence="7">
    <location>
        <begin position="34"/>
        <end position="55"/>
    </location>
</feature>
<evidence type="ECO:0000256" key="5">
    <source>
        <dbReference type="ARBA" id="ARBA00022989"/>
    </source>
</evidence>
<dbReference type="InterPro" id="IPR000515">
    <property type="entry name" value="MetI-like"/>
</dbReference>
<feature type="transmembrane region" description="Helical" evidence="7">
    <location>
        <begin position="97"/>
        <end position="123"/>
    </location>
</feature>
<dbReference type="GO" id="GO:0005886">
    <property type="term" value="C:plasma membrane"/>
    <property type="evidence" value="ECO:0007669"/>
    <property type="project" value="UniProtKB-SubCell"/>
</dbReference>
<dbReference type="InterPro" id="IPR050366">
    <property type="entry name" value="BP-dependent_transpt_permease"/>
</dbReference>
<comment type="similarity">
    <text evidence="7">Belongs to the binding-protein-dependent transport system permease family.</text>
</comment>
<evidence type="ECO:0000313" key="8">
    <source>
        <dbReference type="EMBL" id="ASO21718.1"/>
    </source>
</evidence>
<dbReference type="Pfam" id="PF00528">
    <property type="entry name" value="BPD_transp_1"/>
    <property type="match status" value="1"/>
</dbReference>
<evidence type="ECO:0000256" key="6">
    <source>
        <dbReference type="ARBA" id="ARBA00023136"/>
    </source>
</evidence>
<gene>
    <name evidence="8" type="primary">gsiD3</name>
    <name evidence="8" type="ORF">AHOG_20505</name>
</gene>
<organism evidence="8 9">
    <name type="scientific">Actinoalloteichus hoggarensis</name>
    <dbReference type="NCBI Taxonomy" id="1470176"/>
    <lineage>
        <taxon>Bacteria</taxon>
        <taxon>Bacillati</taxon>
        <taxon>Actinomycetota</taxon>
        <taxon>Actinomycetes</taxon>
        <taxon>Pseudonocardiales</taxon>
        <taxon>Pseudonocardiaceae</taxon>
        <taxon>Actinoalloteichus</taxon>
    </lineage>
</organism>
<dbReference type="RefSeq" id="WP_093942814.1">
    <property type="nucleotide sequence ID" value="NZ_CP022521.1"/>
</dbReference>
<comment type="subcellular location">
    <subcellularLocation>
        <location evidence="1 7">Cell membrane</location>
        <topology evidence="1 7">Multi-pass membrane protein</topology>
    </subcellularLocation>
</comment>
<feature type="transmembrane region" description="Helical" evidence="7">
    <location>
        <begin position="159"/>
        <end position="177"/>
    </location>
</feature>
<protein>
    <submittedName>
        <fullName evidence="8">Glutathione transport system permease protein GsiD</fullName>
    </submittedName>
</protein>
<dbReference type="KEGG" id="ahg:AHOG_20505"/>
<dbReference type="SUPFAM" id="SSF161098">
    <property type="entry name" value="MetI-like"/>
    <property type="match status" value="1"/>
</dbReference>
<proteinExistence type="inferred from homology"/>
<keyword evidence="4 7" id="KW-0812">Transmembrane</keyword>
<dbReference type="Proteomes" id="UP000204221">
    <property type="component" value="Chromosome"/>
</dbReference>
<dbReference type="PROSITE" id="PS50928">
    <property type="entry name" value="ABC_TM1"/>
    <property type="match status" value="1"/>
</dbReference>
<dbReference type="CDD" id="cd06261">
    <property type="entry name" value="TM_PBP2"/>
    <property type="match status" value="1"/>
</dbReference>
<dbReference type="GO" id="GO:0055085">
    <property type="term" value="P:transmembrane transport"/>
    <property type="evidence" value="ECO:0007669"/>
    <property type="project" value="InterPro"/>
</dbReference>
<feature type="transmembrane region" description="Helical" evidence="7">
    <location>
        <begin position="258"/>
        <end position="283"/>
    </location>
</feature>
<dbReference type="InterPro" id="IPR035906">
    <property type="entry name" value="MetI-like_sf"/>
</dbReference>
<dbReference type="OrthoDB" id="3531748at2"/>
<dbReference type="PANTHER" id="PTHR43386">
    <property type="entry name" value="OLIGOPEPTIDE TRANSPORT SYSTEM PERMEASE PROTEIN APPC"/>
    <property type="match status" value="1"/>
</dbReference>
<dbReference type="AlphaFoldDB" id="A0A221W736"/>
<dbReference type="EMBL" id="CP022521">
    <property type="protein sequence ID" value="ASO21718.1"/>
    <property type="molecule type" value="Genomic_DNA"/>
</dbReference>
<evidence type="ECO:0000256" key="4">
    <source>
        <dbReference type="ARBA" id="ARBA00022692"/>
    </source>
</evidence>
<name>A0A221W736_9PSEU</name>
<dbReference type="Gene3D" id="1.10.3720.10">
    <property type="entry name" value="MetI-like"/>
    <property type="match status" value="1"/>
</dbReference>
<sequence length="297" mass="30716">MSPALRSAPGPAEPTARVAAARVRARTRRRRGPTLVAGAVLVGLVVLAALISLVWTPFDHDATGAGGRLETPSATHWMGTDRLGRDVFSQFLVGARLALGIGTASVLIAAVLGVTLGLMAALAPRKADDAVVHGIDVLIAFPTLLLAMVLVAVRGASTTTAVLAIGLATSAVVARLTRIAARRVLVQDYVLAATASGTGRIGILLRHVLPNIYPILLVQLSLEFGLAVVAEAALSYLGLGSPPPNPSWGQMLRDAQAVLGVTLWPAVFPGLAIVITVLGLNLLGDGLREYADPELAR</sequence>
<feature type="transmembrane region" description="Helical" evidence="7">
    <location>
        <begin position="130"/>
        <end position="153"/>
    </location>
</feature>
<evidence type="ECO:0000256" key="2">
    <source>
        <dbReference type="ARBA" id="ARBA00022448"/>
    </source>
</evidence>
<evidence type="ECO:0000313" key="9">
    <source>
        <dbReference type="Proteomes" id="UP000204221"/>
    </source>
</evidence>
<keyword evidence="2 7" id="KW-0813">Transport</keyword>